<name>A0A7S0ZPQ3_NOCSC</name>
<feature type="transmembrane region" description="Helical" evidence="1">
    <location>
        <begin position="51"/>
        <end position="72"/>
    </location>
</feature>
<reference evidence="2" key="1">
    <citation type="submission" date="2021-01" db="EMBL/GenBank/DDBJ databases">
        <authorList>
            <person name="Corre E."/>
            <person name="Pelletier E."/>
            <person name="Niang G."/>
            <person name="Scheremetjew M."/>
            <person name="Finn R."/>
            <person name="Kale V."/>
            <person name="Holt S."/>
            <person name="Cochrane G."/>
            <person name="Meng A."/>
            <person name="Brown T."/>
            <person name="Cohen L."/>
        </authorList>
    </citation>
    <scope>NUCLEOTIDE SEQUENCE</scope>
</reference>
<evidence type="ECO:0000313" key="2">
    <source>
        <dbReference type="EMBL" id="CAD8828596.1"/>
    </source>
</evidence>
<dbReference type="EMBL" id="HBFQ01004220">
    <property type="protein sequence ID" value="CAD8828596.1"/>
    <property type="molecule type" value="Transcribed_RNA"/>
</dbReference>
<keyword evidence="1" id="KW-0812">Transmembrane</keyword>
<keyword evidence="1" id="KW-1133">Transmembrane helix</keyword>
<organism evidence="2">
    <name type="scientific">Noctiluca scintillans</name>
    <name type="common">Sea sparkle</name>
    <name type="synonym">Red tide dinoflagellate</name>
    <dbReference type="NCBI Taxonomy" id="2966"/>
    <lineage>
        <taxon>Eukaryota</taxon>
        <taxon>Sar</taxon>
        <taxon>Alveolata</taxon>
        <taxon>Dinophyceae</taxon>
        <taxon>Noctilucales</taxon>
        <taxon>Noctilucaceae</taxon>
        <taxon>Noctiluca</taxon>
    </lineage>
</organism>
<sequence length="306" mass="33364">MIGTGAETCSLLKGGCNPERTVDDGESWALHRHGNEGQPRVYRGTCPVDSLALLTIGLIVVCCVAVALGVIVPELYTVAIGVCFRAGVGFFAAGLLTLLLAPLRVIRKEDSLVLEFPFHRHTVPLCEVLEVAALSYCWEFFDLLNRWNCLPCGSNARFFCGLPSWSRVCCAVVTGRCFWSFIFCVEDPIEFLLDCQRPLDLNSRFVTVQKVLVRKGESLDSPKVNTFPRGSGLHVLEQRGRRIRVKFECGAGEGWMSYINVAGRFLIVRRASSTTPSPGLIGASTISGSYGTAIELPAVTEPDGGE</sequence>
<evidence type="ECO:0000256" key="1">
    <source>
        <dbReference type="SAM" id="Phobius"/>
    </source>
</evidence>
<proteinExistence type="predicted"/>
<dbReference type="AlphaFoldDB" id="A0A7S0ZPQ3"/>
<feature type="transmembrane region" description="Helical" evidence="1">
    <location>
        <begin position="78"/>
        <end position="101"/>
    </location>
</feature>
<protein>
    <submittedName>
        <fullName evidence="2">Uncharacterized protein</fullName>
    </submittedName>
</protein>
<keyword evidence="1" id="KW-0472">Membrane</keyword>
<gene>
    <name evidence="2" type="ORF">NSCI0253_LOCUS2942</name>
</gene>
<accession>A0A7S0ZPQ3</accession>